<evidence type="ECO:0000259" key="10">
    <source>
        <dbReference type="Pfam" id="PF11412"/>
    </source>
</evidence>
<feature type="signal peptide" evidence="8">
    <location>
        <begin position="1"/>
        <end position="22"/>
    </location>
</feature>
<dbReference type="InterPro" id="IPR003834">
    <property type="entry name" value="Cyt_c_assmbl_TM_dom"/>
</dbReference>
<dbReference type="InterPro" id="IPR028250">
    <property type="entry name" value="DsbDN"/>
</dbReference>
<evidence type="ECO:0000256" key="6">
    <source>
        <dbReference type="ARBA" id="ARBA00023284"/>
    </source>
</evidence>
<feature type="transmembrane region" description="Helical" evidence="7">
    <location>
        <begin position="280"/>
        <end position="305"/>
    </location>
</feature>
<proteinExistence type="predicted"/>
<keyword evidence="3" id="KW-0201">Cytochrome c-type biogenesis</keyword>
<sequence>MLNLFKTGLFCLLLLWMPTLWAADSGWLVSPQNDHAKVRLRTEPSAGGETRMLLSVQLEKGWKTYWRSPGEGGIAPTIVWTPPLEKVKWFWPVPQRFDVSGISTQGYHEQVMLPIVISGPLPKTLSGTLTLSTCSNVCILTDYPFSLDLTSPINAANQQQFEHDFAQAMGQVPIANALTKQIQAGYGNGEVQIHAIREEGWQQPALFFDTLEDADLGKPIVSVQGKQLSVRVPATDGWGEGSADLQGKQLTMVITDGGVAQEASVMIGPAITLPTSSTAFWSWILMALTGGLILNLMPCVLPVLAMKLGSILHTEHQTRRQVRWQFLASSAGIITSFWLLALLMTALRLGNHALGWGIQFQNPWFIGFMVLVTALFTANLFGLFEIQLSSSLNTRIAAPRIEKSGVRGMAGHFGQGALATLLATPCSAPFLGTAVAFALAAPLPALWGIFTALGVGMSLPWLAVAAWPKLALCLPKPGRWMNHLRIAMGVLMLASSLWLLSLMASHIGLQAVMVMTGVLLLALIFAIGWRYGARIATIVSLISVLLVGSLLLAGSLTANLWQKPLHDNVAWQPLTESAIKQALHENKRVFVDVTADWCVTCKVNKLHVLMRDDVQKALQEPDVVALRGDWTRPSASITQFLRERGSVAIPFNQIYGPQLNGPQLNGSQLNSSQQQQGVVLSPLLDREVLLKELAAAKGNQK</sequence>
<dbReference type="Gene3D" id="3.40.30.10">
    <property type="entry name" value="Glutaredoxin"/>
    <property type="match status" value="1"/>
</dbReference>
<keyword evidence="11" id="KW-0560">Oxidoreductase</keyword>
<feature type="transmembrane region" description="Helical" evidence="7">
    <location>
        <begin position="484"/>
        <end position="501"/>
    </location>
</feature>
<dbReference type="InterPro" id="IPR035671">
    <property type="entry name" value="DsbD_gamma"/>
</dbReference>
<feature type="transmembrane region" description="Helical" evidence="7">
    <location>
        <begin position="446"/>
        <end position="472"/>
    </location>
</feature>
<protein>
    <submittedName>
        <fullName evidence="11">Putative metal resistance protein</fullName>
        <ecNumber evidence="11">1.8.1.8</ecNumber>
    </submittedName>
</protein>
<keyword evidence="6" id="KW-0676">Redox-active center</keyword>
<feature type="transmembrane region" description="Helical" evidence="7">
    <location>
        <begin position="507"/>
        <end position="528"/>
    </location>
</feature>
<evidence type="ECO:0000256" key="3">
    <source>
        <dbReference type="ARBA" id="ARBA00022748"/>
    </source>
</evidence>
<dbReference type="PROSITE" id="PS00194">
    <property type="entry name" value="THIOREDOXIN_1"/>
    <property type="match status" value="1"/>
</dbReference>
<feature type="transmembrane region" description="Helical" evidence="7">
    <location>
        <begin position="417"/>
        <end position="440"/>
    </location>
</feature>
<dbReference type="InterPro" id="IPR017937">
    <property type="entry name" value="Thioredoxin_CS"/>
</dbReference>
<accession>A0A0H5MFY3</accession>
<evidence type="ECO:0000256" key="8">
    <source>
        <dbReference type="SAM" id="SignalP"/>
    </source>
</evidence>
<keyword evidence="2 7" id="KW-0812">Transmembrane</keyword>
<dbReference type="GO" id="GO:0045454">
    <property type="term" value="P:cell redox homeostasis"/>
    <property type="evidence" value="ECO:0007669"/>
    <property type="project" value="TreeGrafter"/>
</dbReference>
<name>A0A0H5MFY3_YERIN</name>
<evidence type="ECO:0000256" key="5">
    <source>
        <dbReference type="ARBA" id="ARBA00023136"/>
    </source>
</evidence>
<feature type="chain" id="PRO_5005221485" evidence="8">
    <location>
        <begin position="23"/>
        <end position="701"/>
    </location>
</feature>
<keyword evidence="8" id="KW-0732">Signal</keyword>
<dbReference type="AlphaFoldDB" id="A0A0H5MFY3"/>
<dbReference type="Proteomes" id="UP000043316">
    <property type="component" value="Unassembled WGS sequence"/>
</dbReference>
<dbReference type="EC" id="1.8.1.8" evidence="11"/>
<dbReference type="SUPFAM" id="SSF52833">
    <property type="entry name" value="Thioredoxin-like"/>
    <property type="match status" value="1"/>
</dbReference>
<evidence type="ECO:0000256" key="4">
    <source>
        <dbReference type="ARBA" id="ARBA00022989"/>
    </source>
</evidence>
<evidence type="ECO:0000313" key="11">
    <source>
        <dbReference type="EMBL" id="CRY55981.1"/>
    </source>
</evidence>
<reference evidence="12" key="1">
    <citation type="submission" date="2015-03" db="EMBL/GenBank/DDBJ databases">
        <authorList>
            <consortium name="Pathogen Informatics"/>
        </authorList>
    </citation>
    <scope>NUCLEOTIDE SEQUENCE [LARGE SCALE GENOMIC DNA]</scope>
    <source>
        <strain evidence="12">R148</strain>
    </source>
</reference>
<dbReference type="GO" id="GO:0016020">
    <property type="term" value="C:membrane"/>
    <property type="evidence" value="ECO:0007669"/>
    <property type="project" value="UniProtKB-SubCell"/>
</dbReference>
<keyword evidence="5 7" id="KW-0472">Membrane</keyword>
<evidence type="ECO:0000256" key="2">
    <source>
        <dbReference type="ARBA" id="ARBA00022692"/>
    </source>
</evidence>
<dbReference type="PANTHER" id="PTHR32234:SF3">
    <property type="entry name" value="SUPPRESSION OF COPPER SENSITIVITY PROTEIN"/>
    <property type="match status" value="1"/>
</dbReference>
<dbReference type="Pfam" id="PF11412">
    <property type="entry name" value="DsbD_N"/>
    <property type="match status" value="1"/>
</dbReference>
<dbReference type="Pfam" id="PF13899">
    <property type="entry name" value="Thioredoxin_7"/>
    <property type="match status" value="1"/>
</dbReference>
<dbReference type="PANTHER" id="PTHR32234">
    <property type="entry name" value="THIOL:DISULFIDE INTERCHANGE PROTEIN DSBD"/>
    <property type="match status" value="1"/>
</dbReference>
<dbReference type="CDD" id="cd02953">
    <property type="entry name" value="DsbDgamma"/>
    <property type="match status" value="1"/>
</dbReference>
<dbReference type="RefSeq" id="WP_053009940.1">
    <property type="nucleotide sequence ID" value="NZ_CWJI01000009.1"/>
</dbReference>
<evidence type="ECO:0000313" key="12">
    <source>
        <dbReference type="Proteomes" id="UP000043316"/>
    </source>
</evidence>
<gene>
    <name evidence="11" type="primary">scsB</name>
    <name evidence="11" type="ORF">ERS008476_02999</name>
</gene>
<feature type="transmembrane region" description="Helical" evidence="7">
    <location>
        <begin position="326"/>
        <end position="344"/>
    </location>
</feature>
<keyword evidence="4 7" id="KW-1133">Transmembrane helix</keyword>
<dbReference type="InterPro" id="IPR036249">
    <property type="entry name" value="Thioredoxin-like_sf"/>
</dbReference>
<dbReference type="GO" id="GO:0017004">
    <property type="term" value="P:cytochrome complex assembly"/>
    <property type="evidence" value="ECO:0007669"/>
    <property type="project" value="UniProtKB-KW"/>
</dbReference>
<evidence type="ECO:0000256" key="7">
    <source>
        <dbReference type="SAM" id="Phobius"/>
    </source>
</evidence>
<evidence type="ECO:0000259" key="9">
    <source>
        <dbReference type="Pfam" id="PF02683"/>
    </source>
</evidence>
<feature type="domain" description="Thiol:disulfide interchange protein DsbD N-terminal" evidence="10">
    <location>
        <begin position="46"/>
        <end position="146"/>
    </location>
</feature>
<feature type="domain" description="Cytochrome C biogenesis protein transmembrane" evidence="9">
    <location>
        <begin position="281"/>
        <end position="501"/>
    </location>
</feature>
<dbReference type="Pfam" id="PF02683">
    <property type="entry name" value="DsbD_TM"/>
    <property type="match status" value="1"/>
</dbReference>
<organism evidence="11 12">
    <name type="scientific">Yersinia intermedia</name>
    <dbReference type="NCBI Taxonomy" id="631"/>
    <lineage>
        <taxon>Bacteria</taxon>
        <taxon>Pseudomonadati</taxon>
        <taxon>Pseudomonadota</taxon>
        <taxon>Gammaproteobacteria</taxon>
        <taxon>Enterobacterales</taxon>
        <taxon>Yersiniaceae</taxon>
        <taxon>Yersinia</taxon>
    </lineage>
</organism>
<evidence type="ECO:0000256" key="1">
    <source>
        <dbReference type="ARBA" id="ARBA00004141"/>
    </source>
</evidence>
<feature type="transmembrane region" description="Helical" evidence="7">
    <location>
        <begin position="364"/>
        <end position="386"/>
    </location>
</feature>
<comment type="subcellular location">
    <subcellularLocation>
        <location evidence="1">Membrane</location>
        <topology evidence="1">Multi-pass membrane protein</topology>
    </subcellularLocation>
</comment>
<dbReference type="GO" id="GO:0047134">
    <property type="term" value="F:protein-disulfide reductase [NAD(P)H] activity"/>
    <property type="evidence" value="ECO:0007669"/>
    <property type="project" value="UniProtKB-EC"/>
</dbReference>
<dbReference type="EMBL" id="CWJI01000009">
    <property type="protein sequence ID" value="CRY55981.1"/>
    <property type="molecule type" value="Genomic_DNA"/>
</dbReference>
<feature type="transmembrane region" description="Helical" evidence="7">
    <location>
        <begin position="535"/>
        <end position="556"/>
    </location>
</feature>